<evidence type="ECO:0000256" key="1">
    <source>
        <dbReference type="ARBA" id="ARBA00006139"/>
    </source>
</evidence>
<dbReference type="NCBIfam" id="TIGR00077">
    <property type="entry name" value="lspA"/>
    <property type="match status" value="1"/>
</dbReference>
<evidence type="ECO:0000313" key="13">
    <source>
        <dbReference type="Proteomes" id="UP000886943"/>
    </source>
</evidence>
<comment type="subcellular location">
    <subcellularLocation>
        <location evidence="9">Cell membrane</location>
        <topology evidence="9">Multi-pass membrane protein</topology>
    </subcellularLocation>
</comment>
<keyword evidence="5 9" id="KW-0064">Aspartyl protease</keyword>
<feature type="active site" evidence="9">
    <location>
        <position position="131"/>
    </location>
</feature>
<accession>A0AAN4VM91</accession>
<name>A0AAN4VM91_BIFAD</name>
<feature type="active site" evidence="9">
    <location>
        <position position="144"/>
    </location>
</feature>
<dbReference type="PRINTS" id="PR00781">
    <property type="entry name" value="LIPOSIGPTASE"/>
</dbReference>
<dbReference type="AlphaFoldDB" id="A0AAN4VM91"/>
<keyword evidence="8 9" id="KW-0472">Membrane</keyword>
<dbReference type="EMBL" id="BPPZ01000002">
    <property type="protein sequence ID" value="GJD13582.1"/>
    <property type="molecule type" value="Genomic_DNA"/>
</dbReference>
<keyword evidence="3 9" id="KW-0645">Protease</keyword>
<dbReference type="GO" id="GO:0006508">
    <property type="term" value="P:proteolysis"/>
    <property type="evidence" value="ECO:0007669"/>
    <property type="project" value="UniProtKB-KW"/>
</dbReference>
<dbReference type="GO" id="GO:0004190">
    <property type="term" value="F:aspartic-type endopeptidase activity"/>
    <property type="evidence" value="ECO:0007669"/>
    <property type="project" value="UniProtKB-UniRule"/>
</dbReference>
<organism evidence="12 13">
    <name type="scientific">Bifidobacterium adolescentis</name>
    <dbReference type="NCBI Taxonomy" id="1680"/>
    <lineage>
        <taxon>Bacteria</taxon>
        <taxon>Bacillati</taxon>
        <taxon>Actinomycetota</taxon>
        <taxon>Actinomycetes</taxon>
        <taxon>Bifidobacteriales</taxon>
        <taxon>Bifidobacteriaceae</taxon>
        <taxon>Bifidobacterium</taxon>
    </lineage>
</organism>
<feature type="transmembrane region" description="Helical" evidence="9">
    <location>
        <begin position="72"/>
        <end position="92"/>
    </location>
</feature>
<evidence type="ECO:0000313" key="12">
    <source>
        <dbReference type="EMBL" id="GJD13582.1"/>
    </source>
</evidence>
<gene>
    <name evidence="9 12" type="primary">lspA</name>
    <name evidence="12" type="ORF">BIFAD42_05660</name>
</gene>
<dbReference type="EC" id="3.4.23.36" evidence="9"/>
<evidence type="ECO:0000256" key="4">
    <source>
        <dbReference type="ARBA" id="ARBA00022692"/>
    </source>
</evidence>
<proteinExistence type="inferred from homology"/>
<feature type="region of interest" description="Disordered" evidence="11">
    <location>
        <begin position="171"/>
        <end position="191"/>
    </location>
</feature>
<feature type="transmembrane region" description="Helical" evidence="9">
    <location>
        <begin position="135"/>
        <end position="160"/>
    </location>
</feature>
<sequence length="191" mass="20332">MSDIMKNDQRRLRDRVAVFACIAIAAIAIDQLTKMWALSALADGRTIRVIPGLLSLTLVRNPGASLGMGSGMTWLISLLAMAACVALVVLAVRTISMKWTVLFAFAFAGAFGNLIDRVIYAEGFLNGKVVDFLNYGWSIGNVADIFLMLAGVAAVLLLFLGEPFSQKDLDEANGKTLGDDANATDDGTKAA</sequence>
<protein>
    <recommendedName>
        <fullName evidence="9">Lipoprotein signal peptidase</fullName>
        <ecNumber evidence="9">3.4.23.36</ecNumber>
    </recommendedName>
    <alternativeName>
        <fullName evidence="9">Prolipoprotein signal peptidase</fullName>
    </alternativeName>
    <alternativeName>
        <fullName evidence="9">Signal peptidase II</fullName>
        <shortName evidence="9">SPase II</shortName>
    </alternativeName>
</protein>
<dbReference type="GO" id="GO:0005886">
    <property type="term" value="C:plasma membrane"/>
    <property type="evidence" value="ECO:0007669"/>
    <property type="project" value="UniProtKB-SubCell"/>
</dbReference>
<dbReference type="InterPro" id="IPR001872">
    <property type="entry name" value="Peptidase_A8"/>
</dbReference>
<comment type="similarity">
    <text evidence="1 9 10">Belongs to the peptidase A8 family.</text>
</comment>
<keyword evidence="7 9" id="KW-1133">Transmembrane helix</keyword>
<feature type="transmembrane region" description="Helical" evidence="9">
    <location>
        <begin position="99"/>
        <end position="115"/>
    </location>
</feature>
<evidence type="ECO:0000256" key="8">
    <source>
        <dbReference type="ARBA" id="ARBA00023136"/>
    </source>
</evidence>
<dbReference type="PANTHER" id="PTHR33695:SF1">
    <property type="entry name" value="LIPOPROTEIN SIGNAL PEPTIDASE"/>
    <property type="match status" value="1"/>
</dbReference>
<comment type="catalytic activity">
    <reaction evidence="9">
        <text>Release of signal peptides from bacterial membrane prolipoproteins. Hydrolyzes -Xaa-Yaa-Zaa-|-(S,diacylglyceryl)Cys-, in which Xaa is hydrophobic (preferably Leu), and Yaa (Ala or Ser) and Zaa (Gly or Ala) have small, neutral side chains.</text>
        <dbReference type="EC" id="3.4.23.36"/>
    </reaction>
</comment>
<evidence type="ECO:0000256" key="2">
    <source>
        <dbReference type="ARBA" id="ARBA00022475"/>
    </source>
</evidence>
<evidence type="ECO:0000256" key="11">
    <source>
        <dbReference type="SAM" id="MobiDB-lite"/>
    </source>
</evidence>
<reference evidence="12" key="1">
    <citation type="submission" date="2021-08" db="EMBL/GenBank/DDBJ databases">
        <title>Draft genome sequence of the GABA producer Bifidobacterium adolescentis 4-2, isolated from healthy human feces.</title>
        <authorList>
            <person name="Altaib H."/>
            <person name="Niwa R."/>
            <person name="Abe M."/>
            <person name="Suzuki T."/>
        </authorList>
    </citation>
    <scope>NUCLEOTIDE SEQUENCE</scope>
    <source>
        <strain evidence="12">4-2</strain>
    </source>
</reference>
<keyword evidence="4 9" id="KW-0812">Transmembrane</keyword>
<evidence type="ECO:0000256" key="7">
    <source>
        <dbReference type="ARBA" id="ARBA00022989"/>
    </source>
</evidence>
<dbReference type="Pfam" id="PF01252">
    <property type="entry name" value="Peptidase_A8"/>
    <property type="match status" value="1"/>
</dbReference>
<comment type="caution">
    <text evidence="12">The sequence shown here is derived from an EMBL/GenBank/DDBJ whole genome shotgun (WGS) entry which is preliminary data.</text>
</comment>
<feature type="transmembrane region" description="Helical" evidence="9">
    <location>
        <begin position="12"/>
        <end position="29"/>
    </location>
</feature>
<evidence type="ECO:0000256" key="9">
    <source>
        <dbReference type="HAMAP-Rule" id="MF_00161"/>
    </source>
</evidence>
<dbReference type="NCBIfam" id="NF011353">
    <property type="entry name" value="PRK14771.1"/>
    <property type="match status" value="1"/>
</dbReference>
<keyword evidence="6 9" id="KW-0378">Hydrolase</keyword>
<keyword evidence="2 9" id="KW-1003">Cell membrane</keyword>
<evidence type="ECO:0000256" key="6">
    <source>
        <dbReference type="ARBA" id="ARBA00022801"/>
    </source>
</evidence>
<dbReference type="HAMAP" id="MF_00161">
    <property type="entry name" value="LspA"/>
    <property type="match status" value="1"/>
</dbReference>
<dbReference type="PANTHER" id="PTHR33695">
    <property type="entry name" value="LIPOPROTEIN SIGNAL PEPTIDASE"/>
    <property type="match status" value="1"/>
</dbReference>
<evidence type="ECO:0000256" key="3">
    <source>
        <dbReference type="ARBA" id="ARBA00022670"/>
    </source>
</evidence>
<dbReference type="Proteomes" id="UP000886943">
    <property type="component" value="Unassembled WGS sequence"/>
</dbReference>
<evidence type="ECO:0000256" key="5">
    <source>
        <dbReference type="ARBA" id="ARBA00022750"/>
    </source>
</evidence>
<evidence type="ECO:0000256" key="10">
    <source>
        <dbReference type="RuleBase" id="RU004181"/>
    </source>
</evidence>
<comment type="function">
    <text evidence="9">This protein specifically catalyzes the removal of signal peptides from prolipoproteins.</text>
</comment>
<keyword evidence="12" id="KW-0449">Lipoprotein</keyword>
<comment type="pathway">
    <text evidence="9">Protein modification; lipoprotein biosynthesis (signal peptide cleavage).</text>
</comment>